<dbReference type="EMBL" id="LVEA01000039">
    <property type="protein sequence ID" value="KYL03760.1"/>
    <property type="molecule type" value="Genomic_DNA"/>
</dbReference>
<dbReference type="RefSeq" id="WP_062624076.1">
    <property type="nucleotide sequence ID" value="NZ_CAXOUE010000005.1"/>
</dbReference>
<dbReference type="Proteomes" id="UP000075816">
    <property type="component" value="Unassembled WGS sequence"/>
</dbReference>
<dbReference type="AlphaFoldDB" id="A0A162IQ89"/>
<evidence type="ECO:0000313" key="5">
    <source>
        <dbReference type="Proteomes" id="UP000075816"/>
    </source>
</evidence>
<organism evidence="4 5">
    <name type="scientific">Fusobacterium necrophorum subsp. funduliforme</name>
    <dbReference type="NCBI Taxonomy" id="143387"/>
    <lineage>
        <taxon>Bacteria</taxon>
        <taxon>Fusobacteriati</taxon>
        <taxon>Fusobacteriota</taxon>
        <taxon>Fusobacteriia</taxon>
        <taxon>Fusobacteriales</taxon>
        <taxon>Fusobacteriaceae</taxon>
        <taxon>Fusobacterium</taxon>
    </lineage>
</organism>
<evidence type="ECO:0000256" key="2">
    <source>
        <dbReference type="ARBA" id="ARBA00022612"/>
    </source>
</evidence>
<keyword evidence="3" id="KW-0231">Viral genome packaging</keyword>
<sequence length="548" mass="63587">MITREKLIYYFEEAKKYKDDIKSDYNEVFELTDISFTIKDGTNKQKTNSRKVDSSILEGQSFLTNYIMSSVFSKTESWAKLKSNIDVLKILADTDTEQAEMMAEEIDRILEKNSETVYHTNDTTNYYSETTKALMDCIKAGTGVRKVVELASNARPFTYAYQNLDNIYFLEDMQGKPNIVFKRYVEKNLTDLIDMFGHLGMKKPQALQNEEELSEKISVIETIVGEFDEEKSITTYHHFLHTEGFEEELLYETLGYNPYTIFRWEVDSSNPWGIGIGRKNKFLFQELYENVARRQRHRDKIVDPPLNFYGDVRLMHKASLDPGAKNWGGRWNDDNKMGVQPINLGTNLIPIDQDIADCRDRIRRAFMAQPLGDVGDTTNRSATEMQLRHEMFRKEFSATYELLNTELLEPTFMNAYYILEKKGLLSDTGNKDYVTHSQIHYVNELTQNAGRDKAVKLLDAYSIATQLLPEEHRGMILKPGKVVEYIRDKMRIPMDLINNEEEMEAMIEQQRRMQEIQLLAQAQEDVGKRAETGIAPRIKEGVESLDEY</sequence>
<dbReference type="Pfam" id="PF12236">
    <property type="entry name" value="Head-tail_con"/>
    <property type="match status" value="1"/>
</dbReference>
<protein>
    <submittedName>
        <fullName evidence="4">Uncharacterized protein</fullName>
    </submittedName>
</protein>
<accession>A0A162IQ89</accession>
<name>A0A162IQ89_9FUSO</name>
<comment type="subcellular location">
    <subcellularLocation>
        <location evidence="1">Virion</location>
    </subcellularLocation>
</comment>
<gene>
    <name evidence="4" type="ORF">A2J07_11085</name>
</gene>
<evidence type="ECO:0000313" key="4">
    <source>
        <dbReference type="EMBL" id="KYL03760.1"/>
    </source>
</evidence>
<evidence type="ECO:0000256" key="3">
    <source>
        <dbReference type="ARBA" id="ARBA00023219"/>
    </source>
</evidence>
<keyword evidence="2" id="KW-1188">Viral release from host cell</keyword>
<evidence type="ECO:0000256" key="1">
    <source>
        <dbReference type="ARBA" id="ARBA00004328"/>
    </source>
</evidence>
<dbReference type="InterPro" id="IPR020991">
    <property type="entry name" value="Connector_podovirus"/>
</dbReference>
<reference evidence="4 5" key="1">
    <citation type="submission" date="2016-03" db="EMBL/GenBank/DDBJ databases">
        <title>Comparative genomics of human isolates of Fusobacterium necrophorum.</title>
        <authorList>
            <person name="Jensen A."/>
            <person name="Bank S."/>
            <person name="Andersen P.S."/>
            <person name="Kristensen L.H."/>
            <person name="Prag J."/>
        </authorList>
    </citation>
    <scope>NUCLEOTIDE SEQUENCE [LARGE SCALE GENOMIC DNA]</scope>
    <source>
        <strain evidence="4 5">LS_1264</strain>
    </source>
</reference>
<proteinExistence type="predicted"/>
<comment type="caution">
    <text evidence="4">The sequence shown here is derived from an EMBL/GenBank/DDBJ whole genome shotgun (WGS) entry which is preliminary data.</text>
</comment>